<comment type="subcellular location">
    <subcellularLocation>
        <location evidence="1 7">Cell membrane</location>
        <topology evidence="1 7">Multi-pass membrane protein</topology>
    </subcellularLocation>
</comment>
<evidence type="ECO:0000256" key="5">
    <source>
        <dbReference type="ARBA" id="ARBA00022989"/>
    </source>
</evidence>
<evidence type="ECO:0000256" key="4">
    <source>
        <dbReference type="ARBA" id="ARBA00022692"/>
    </source>
</evidence>
<feature type="transmembrane region" description="Helical" evidence="7">
    <location>
        <begin position="12"/>
        <end position="37"/>
    </location>
</feature>
<dbReference type="GO" id="GO:0005886">
    <property type="term" value="C:plasma membrane"/>
    <property type="evidence" value="ECO:0007669"/>
    <property type="project" value="UniProtKB-SubCell"/>
</dbReference>
<dbReference type="Pfam" id="PF00528">
    <property type="entry name" value="BPD_transp_1"/>
    <property type="match status" value="1"/>
</dbReference>
<dbReference type="RefSeq" id="WP_069458139.1">
    <property type="nucleotide sequence ID" value="NZ_CP034909.1"/>
</dbReference>
<dbReference type="InterPro" id="IPR000515">
    <property type="entry name" value="MetI-like"/>
</dbReference>
<dbReference type="GO" id="GO:0055085">
    <property type="term" value="P:transmembrane transport"/>
    <property type="evidence" value="ECO:0007669"/>
    <property type="project" value="InterPro"/>
</dbReference>
<dbReference type="PANTHER" id="PTHR43005:SF2">
    <property type="entry name" value="INTEGRAL MEMBRANE SUGAR TRANSPORT PROTEIN"/>
    <property type="match status" value="1"/>
</dbReference>
<dbReference type="PANTHER" id="PTHR43005">
    <property type="entry name" value="BLR7065 PROTEIN"/>
    <property type="match status" value="1"/>
</dbReference>
<protein>
    <submittedName>
        <fullName evidence="9">Sugar ABC transporter permease</fullName>
    </submittedName>
</protein>
<keyword evidence="6 7" id="KW-0472">Membrane</keyword>
<dbReference type="EMBL" id="LYBW01000055">
    <property type="protein sequence ID" value="ODR91663.1"/>
    <property type="molecule type" value="Genomic_DNA"/>
</dbReference>
<keyword evidence="4 7" id="KW-0812">Transmembrane</keyword>
<keyword evidence="2 7" id="KW-0813">Transport</keyword>
<evidence type="ECO:0000256" key="6">
    <source>
        <dbReference type="ARBA" id="ARBA00023136"/>
    </source>
</evidence>
<feature type="transmembrane region" description="Helical" evidence="7">
    <location>
        <begin position="247"/>
        <end position="280"/>
    </location>
</feature>
<dbReference type="Proteomes" id="UP000094342">
    <property type="component" value="Unassembled WGS sequence"/>
</dbReference>
<reference evidence="10" key="1">
    <citation type="submission" date="2016-05" db="EMBL/GenBank/DDBJ databases">
        <authorList>
            <person name="Li Y."/>
        </authorList>
    </citation>
    <scope>NUCLEOTIDE SEQUENCE [LARGE SCALE GENOMIC DNA]</scope>
    <source>
        <strain evidence="10">YIC4027</strain>
    </source>
</reference>
<dbReference type="InterPro" id="IPR035906">
    <property type="entry name" value="MetI-like_sf"/>
</dbReference>
<dbReference type="OrthoDB" id="5812615at2"/>
<evidence type="ECO:0000256" key="3">
    <source>
        <dbReference type="ARBA" id="ARBA00022475"/>
    </source>
</evidence>
<accession>A0A1E3VDJ2</accession>
<evidence type="ECO:0000256" key="2">
    <source>
        <dbReference type="ARBA" id="ARBA00022448"/>
    </source>
</evidence>
<dbReference type="PROSITE" id="PS50928">
    <property type="entry name" value="ABC_TM1"/>
    <property type="match status" value="1"/>
</dbReference>
<name>A0A1E3VDJ2_9HYPH</name>
<evidence type="ECO:0000313" key="10">
    <source>
        <dbReference type="Proteomes" id="UP000094342"/>
    </source>
</evidence>
<evidence type="ECO:0000313" key="9">
    <source>
        <dbReference type="EMBL" id="ODR91663.1"/>
    </source>
</evidence>
<dbReference type="Gene3D" id="1.10.3720.10">
    <property type="entry name" value="MetI-like"/>
    <property type="match status" value="1"/>
</dbReference>
<dbReference type="STRING" id="1752398.A8M32_09480"/>
<proteinExistence type="inferred from homology"/>
<dbReference type="AlphaFoldDB" id="A0A1E3VDJ2"/>
<feature type="transmembrane region" description="Helical" evidence="7">
    <location>
        <begin position="155"/>
        <end position="179"/>
    </location>
</feature>
<feature type="domain" description="ABC transmembrane type-1" evidence="8">
    <location>
        <begin position="69"/>
        <end position="280"/>
    </location>
</feature>
<gene>
    <name evidence="9" type="ORF">A8M32_09480</name>
</gene>
<dbReference type="CDD" id="cd06261">
    <property type="entry name" value="TM_PBP2"/>
    <property type="match status" value="1"/>
</dbReference>
<comment type="caution">
    <text evidence="9">The sequence shown here is derived from an EMBL/GenBank/DDBJ whole genome shotgun (WGS) entry which is preliminary data.</text>
</comment>
<organism evidence="9 10">
    <name type="scientific">Sinorhizobium alkalisoli</name>
    <dbReference type="NCBI Taxonomy" id="1752398"/>
    <lineage>
        <taxon>Bacteria</taxon>
        <taxon>Pseudomonadati</taxon>
        <taxon>Pseudomonadota</taxon>
        <taxon>Alphaproteobacteria</taxon>
        <taxon>Hyphomicrobiales</taxon>
        <taxon>Rhizobiaceae</taxon>
        <taxon>Sinorhizobium/Ensifer group</taxon>
        <taxon>Sinorhizobium</taxon>
    </lineage>
</organism>
<keyword evidence="5 7" id="KW-1133">Transmembrane helix</keyword>
<dbReference type="SUPFAM" id="SSF161098">
    <property type="entry name" value="MetI-like"/>
    <property type="match status" value="1"/>
</dbReference>
<keyword evidence="3" id="KW-1003">Cell membrane</keyword>
<evidence type="ECO:0000256" key="7">
    <source>
        <dbReference type="RuleBase" id="RU363032"/>
    </source>
</evidence>
<keyword evidence="10" id="KW-1185">Reference proteome</keyword>
<feature type="transmembrane region" description="Helical" evidence="7">
    <location>
        <begin position="200"/>
        <end position="227"/>
    </location>
</feature>
<evidence type="ECO:0000256" key="1">
    <source>
        <dbReference type="ARBA" id="ARBA00004651"/>
    </source>
</evidence>
<feature type="transmembrane region" description="Helical" evidence="7">
    <location>
        <begin position="106"/>
        <end position="123"/>
    </location>
</feature>
<feature type="transmembrane region" description="Helical" evidence="7">
    <location>
        <begin position="68"/>
        <end position="94"/>
    </location>
</feature>
<sequence>MATLHTRSAARLMIAPSVLLLLAWMIIPLSMTIYFSLLRYNLLMPGMEEFAGLSNYTYFLTDPAFFQAIFNTLAIVLGVLFITVAGGIALALLLDQPMFGQGIVRILVIAPFLIMPTVAALVWKNMFMNPVNGLFAWLAKLVGLQPFDFLANAPLFSIILIVAWQWLPFATLILLTALQSLDEEQKEAAQMDGAGAWSRFIYLVLPHLSRAITVVILIQTIFLLSVFAEILVTTNGGPGTQSTNLTFLVYAQALLQFDVGGASAGGIIAVILANIVAIFLMRMIGKTLEA</sequence>
<comment type="similarity">
    <text evidence="7">Belongs to the binding-protein-dependent transport system permease family.</text>
</comment>
<evidence type="ECO:0000259" key="8">
    <source>
        <dbReference type="PROSITE" id="PS50928"/>
    </source>
</evidence>